<protein>
    <submittedName>
        <fullName evidence="2">Isomerase</fullName>
    </submittedName>
</protein>
<reference evidence="2 3" key="1">
    <citation type="submission" date="2018-03" db="EMBL/GenBank/DDBJ databases">
        <title>Genome sequencing of Melaminivora sp.</title>
        <authorList>
            <person name="Kim S.-J."/>
            <person name="Heo J."/>
            <person name="Ahn J.-H."/>
            <person name="Kwon S.-W."/>
        </authorList>
    </citation>
    <scope>NUCLEOTIDE SEQUENCE [LARGE SCALE GENOMIC DNA]</scope>
    <source>
        <strain evidence="2 3">SC2-9</strain>
    </source>
</reference>
<dbReference type="InterPro" id="IPR032710">
    <property type="entry name" value="NTF2-like_dom_sf"/>
</dbReference>
<dbReference type="Gene3D" id="3.10.450.50">
    <property type="match status" value="1"/>
</dbReference>
<feature type="domain" description="SnoaL-like" evidence="1">
    <location>
        <begin position="25"/>
        <end position="127"/>
    </location>
</feature>
<keyword evidence="2" id="KW-0413">Isomerase</keyword>
<dbReference type="GO" id="GO:0016853">
    <property type="term" value="F:isomerase activity"/>
    <property type="evidence" value="ECO:0007669"/>
    <property type="project" value="UniProtKB-KW"/>
</dbReference>
<proteinExistence type="predicted"/>
<keyword evidence="3" id="KW-1185">Reference proteome</keyword>
<dbReference type="EMBL" id="CP027667">
    <property type="protein sequence ID" value="AVO50414.1"/>
    <property type="molecule type" value="Genomic_DNA"/>
</dbReference>
<dbReference type="KEGG" id="mela:C6568_15080"/>
<dbReference type="OrthoDB" id="1115105at2"/>
<evidence type="ECO:0000313" key="2">
    <source>
        <dbReference type="EMBL" id="AVO50414.1"/>
    </source>
</evidence>
<evidence type="ECO:0000259" key="1">
    <source>
        <dbReference type="Pfam" id="PF12680"/>
    </source>
</evidence>
<accession>A0A2R3QFF2</accession>
<gene>
    <name evidence="2" type="ORF">C6568_15080</name>
</gene>
<sequence>MQISPPLADRGTQARSEAATQRLIALYEQLSPAHLATLDAHYALNAHFRDPFNDVRGVPAIAQIFAHMFATLDQPRFTVTQHIVQGDQAFLGWEFRFRMRRWRPRVEQCIHGATLVRFDAEGRVALHRDYWDAAQELYEKLPVLGGLMRWLRRSASATATRANGDAQRQRV</sequence>
<dbReference type="InterPro" id="IPR037401">
    <property type="entry name" value="SnoaL-like"/>
</dbReference>
<dbReference type="Pfam" id="PF12680">
    <property type="entry name" value="SnoaL_2"/>
    <property type="match status" value="1"/>
</dbReference>
<dbReference type="SUPFAM" id="SSF54427">
    <property type="entry name" value="NTF2-like"/>
    <property type="match status" value="1"/>
</dbReference>
<dbReference type="RefSeq" id="WP_106684865.1">
    <property type="nucleotide sequence ID" value="NZ_CP027667.1"/>
</dbReference>
<organism evidence="2 3">
    <name type="scientific">Melaminivora suipulveris</name>
    <dbReference type="NCBI Taxonomy" id="2109913"/>
    <lineage>
        <taxon>Bacteria</taxon>
        <taxon>Pseudomonadati</taxon>
        <taxon>Pseudomonadota</taxon>
        <taxon>Betaproteobacteria</taxon>
        <taxon>Burkholderiales</taxon>
        <taxon>Comamonadaceae</taxon>
        <taxon>Melaminivora</taxon>
    </lineage>
</organism>
<dbReference type="Proteomes" id="UP000237925">
    <property type="component" value="Chromosome"/>
</dbReference>
<evidence type="ECO:0000313" key="3">
    <source>
        <dbReference type="Proteomes" id="UP000237925"/>
    </source>
</evidence>
<dbReference type="AlphaFoldDB" id="A0A2R3QFF2"/>
<name>A0A2R3QFF2_9BURK</name>